<sequence>MRRIWTTAVIEIKDKNAYMGSTTRDIIINKDNELINESQITVLNTVVPTRGIRRKVDVNDGVIPVATAELSLISRQKETIRSSKPSSELKGALIDLTVATDQSMVYSIIVPTIEAELVRSSHRNGVHSIVIEQSTSEIFATCGYGDIRLWHLRSGNELVRIEEPNVECLCVCFIPSRTEVIS</sequence>
<name>A0A5J4W6Y1_9EUKA</name>
<comment type="caution">
    <text evidence="1">The sequence shown here is derived from an EMBL/GenBank/DDBJ whole genome shotgun (WGS) entry which is preliminary data.</text>
</comment>
<dbReference type="InterPro" id="IPR036322">
    <property type="entry name" value="WD40_repeat_dom_sf"/>
</dbReference>
<evidence type="ECO:0000313" key="1">
    <source>
        <dbReference type="EMBL" id="KAA6390442.1"/>
    </source>
</evidence>
<accession>A0A5J4W6Y1</accession>
<protein>
    <submittedName>
        <fullName evidence="1">Uncharacterized protein</fullName>
    </submittedName>
</protein>
<evidence type="ECO:0000313" key="2">
    <source>
        <dbReference type="Proteomes" id="UP000324800"/>
    </source>
</evidence>
<dbReference type="AlphaFoldDB" id="A0A5J4W6Y1"/>
<dbReference type="EMBL" id="SNRW01003216">
    <property type="protein sequence ID" value="KAA6390442.1"/>
    <property type="molecule type" value="Genomic_DNA"/>
</dbReference>
<gene>
    <name evidence="1" type="ORF">EZS28_014029</name>
</gene>
<reference evidence="1 2" key="1">
    <citation type="submission" date="2019-03" db="EMBL/GenBank/DDBJ databases">
        <title>Single cell metagenomics reveals metabolic interactions within the superorganism composed of flagellate Streblomastix strix and complex community of Bacteroidetes bacteria on its surface.</title>
        <authorList>
            <person name="Treitli S.C."/>
            <person name="Kolisko M."/>
            <person name="Husnik F."/>
            <person name="Keeling P."/>
            <person name="Hampl V."/>
        </authorList>
    </citation>
    <scope>NUCLEOTIDE SEQUENCE [LARGE SCALE GENOMIC DNA]</scope>
    <source>
        <strain evidence="1">ST1C</strain>
    </source>
</reference>
<dbReference type="InterPro" id="IPR015943">
    <property type="entry name" value="WD40/YVTN_repeat-like_dom_sf"/>
</dbReference>
<proteinExistence type="predicted"/>
<dbReference type="SUPFAM" id="SSF50978">
    <property type="entry name" value="WD40 repeat-like"/>
    <property type="match status" value="1"/>
</dbReference>
<organism evidence="1 2">
    <name type="scientific">Streblomastix strix</name>
    <dbReference type="NCBI Taxonomy" id="222440"/>
    <lineage>
        <taxon>Eukaryota</taxon>
        <taxon>Metamonada</taxon>
        <taxon>Preaxostyla</taxon>
        <taxon>Oxymonadida</taxon>
        <taxon>Streblomastigidae</taxon>
        <taxon>Streblomastix</taxon>
    </lineage>
</organism>
<dbReference type="Proteomes" id="UP000324800">
    <property type="component" value="Unassembled WGS sequence"/>
</dbReference>
<dbReference type="OrthoDB" id="6252103at2759"/>
<dbReference type="Gene3D" id="2.130.10.10">
    <property type="entry name" value="YVTN repeat-like/Quinoprotein amine dehydrogenase"/>
    <property type="match status" value="1"/>
</dbReference>